<evidence type="ECO:0000256" key="9">
    <source>
        <dbReference type="SAM" id="Phobius"/>
    </source>
</evidence>
<feature type="transmembrane region" description="Helical" evidence="9">
    <location>
        <begin position="12"/>
        <end position="29"/>
    </location>
</feature>
<evidence type="ECO:0000256" key="1">
    <source>
        <dbReference type="ARBA" id="ARBA00004141"/>
    </source>
</evidence>
<dbReference type="PANTHER" id="PTHR31595:SF77">
    <property type="entry name" value="ACYL-COA--STEROL O-ACYLTRANSFERASE 1-LIKE"/>
    <property type="match status" value="1"/>
</dbReference>
<evidence type="ECO:0000313" key="11">
    <source>
        <dbReference type="EMBL" id="KAF8410809.1"/>
    </source>
</evidence>
<evidence type="ECO:0000256" key="5">
    <source>
        <dbReference type="ARBA" id="ARBA00022989"/>
    </source>
</evidence>
<keyword evidence="5 9" id="KW-1133">Transmembrane helix</keyword>
<sequence length="368" mass="41386">MEVEIKNFIKVWLSVFASLSYCYFIGRILPKGKIRFLTILPIICLFVILPLSLKSVHFVGITAFFIVWLANFKLLLFSFGQGPLSTNPSISLLHFISLTILPIKIQQHPSHQNLKIKETPSQSPLKPQNKPTPSHQITSKSTKSPLNYAVKGLLLASIIGASNYSQHIHPSIILLLYCFHLYFALEIIFAMFATFARAVLGVELEPQFNEPYLATSLQDFWGRRWNLVVSSILRPAVYEPIRDFTTQIFGRTGAALLGILCTFGVSGLMHELIFYYLGIEEPTWEITGFFLLHGVCLAVEVALKKAFAGKYQVPKAVSGPLAVGFVLVTGYWLFLPQLLRCHTISREIEEYARMKEYVTHMGGGLRSG</sequence>
<dbReference type="GO" id="GO:0016020">
    <property type="term" value="C:membrane"/>
    <property type="evidence" value="ECO:0007669"/>
    <property type="project" value="UniProtKB-SubCell"/>
</dbReference>
<reference evidence="11 12" key="1">
    <citation type="submission" date="2020-04" db="EMBL/GenBank/DDBJ databases">
        <title>Plant Genome Project.</title>
        <authorList>
            <person name="Zhang R.-G."/>
        </authorList>
    </citation>
    <scope>NUCLEOTIDE SEQUENCE [LARGE SCALE GENOMIC DNA]</scope>
    <source>
        <strain evidence="11">YNK0</strain>
        <tissue evidence="11">Leaf</tissue>
    </source>
</reference>
<accession>A0A835DS40</accession>
<keyword evidence="7" id="KW-0012">Acyltransferase</keyword>
<evidence type="ECO:0000259" key="10">
    <source>
        <dbReference type="Pfam" id="PF13813"/>
    </source>
</evidence>
<evidence type="ECO:0000256" key="3">
    <source>
        <dbReference type="ARBA" id="ARBA00022679"/>
    </source>
</evidence>
<dbReference type="EMBL" id="JABCRI010000002">
    <property type="protein sequence ID" value="KAF8410809.1"/>
    <property type="molecule type" value="Genomic_DNA"/>
</dbReference>
<keyword evidence="6 9" id="KW-0472">Membrane</keyword>
<organism evidence="11 12">
    <name type="scientific">Tetracentron sinense</name>
    <name type="common">Spur-leaf</name>
    <dbReference type="NCBI Taxonomy" id="13715"/>
    <lineage>
        <taxon>Eukaryota</taxon>
        <taxon>Viridiplantae</taxon>
        <taxon>Streptophyta</taxon>
        <taxon>Embryophyta</taxon>
        <taxon>Tracheophyta</taxon>
        <taxon>Spermatophyta</taxon>
        <taxon>Magnoliopsida</taxon>
        <taxon>Trochodendrales</taxon>
        <taxon>Trochodendraceae</taxon>
        <taxon>Tetracentron</taxon>
    </lineage>
</organism>
<evidence type="ECO:0000313" key="12">
    <source>
        <dbReference type="Proteomes" id="UP000655225"/>
    </source>
</evidence>
<comment type="similarity">
    <text evidence="2">Belongs to the wax synthase family.</text>
</comment>
<proteinExistence type="inferred from homology"/>
<evidence type="ECO:0000256" key="2">
    <source>
        <dbReference type="ARBA" id="ARBA00007282"/>
    </source>
</evidence>
<dbReference type="GO" id="GO:0008374">
    <property type="term" value="F:O-acyltransferase activity"/>
    <property type="evidence" value="ECO:0007669"/>
    <property type="project" value="InterPro"/>
</dbReference>
<name>A0A835DS40_TETSI</name>
<gene>
    <name evidence="11" type="ORF">HHK36_003346</name>
</gene>
<evidence type="ECO:0000256" key="7">
    <source>
        <dbReference type="ARBA" id="ARBA00023315"/>
    </source>
</evidence>
<dbReference type="AlphaFoldDB" id="A0A835DS40"/>
<dbReference type="InterPro" id="IPR017088">
    <property type="entry name" value="Wax_synthase_Magnoliopsida"/>
</dbReference>
<feature type="transmembrane region" description="Helical" evidence="9">
    <location>
        <begin position="36"/>
        <end position="53"/>
    </location>
</feature>
<dbReference type="Proteomes" id="UP000655225">
    <property type="component" value="Unassembled WGS sequence"/>
</dbReference>
<dbReference type="GO" id="GO:0006629">
    <property type="term" value="P:lipid metabolic process"/>
    <property type="evidence" value="ECO:0007669"/>
    <property type="project" value="InterPro"/>
</dbReference>
<dbReference type="OMA" id="FLGCNLE"/>
<dbReference type="InterPro" id="IPR044851">
    <property type="entry name" value="Wax_synthase"/>
</dbReference>
<feature type="transmembrane region" description="Helical" evidence="9">
    <location>
        <begin position="283"/>
        <end position="303"/>
    </location>
</feature>
<protein>
    <recommendedName>
        <fullName evidence="10">Wax synthase domain-containing protein</fullName>
    </recommendedName>
</protein>
<evidence type="ECO:0000256" key="4">
    <source>
        <dbReference type="ARBA" id="ARBA00022692"/>
    </source>
</evidence>
<comment type="caution">
    <text evidence="11">The sequence shown here is derived from an EMBL/GenBank/DDBJ whole genome shotgun (WGS) entry which is preliminary data.</text>
</comment>
<feature type="transmembrane region" description="Helical" evidence="9">
    <location>
        <begin position="315"/>
        <end position="334"/>
    </location>
</feature>
<dbReference type="Pfam" id="PF13813">
    <property type="entry name" value="MBOAT_2"/>
    <property type="match status" value="1"/>
</dbReference>
<keyword evidence="4 9" id="KW-0812">Transmembrane</keyword>
<feature type="transmembrane region" description="Helical" evidence="9">
    <location>
        <begin position="172"/>
        <end position="195"/>
    </location>
</feature>
<feature type="region of interest" description="Disordered" evidence="8">
    <location>
        <begin position="117"/>
        <end position="142"/>
    </location>
</feature>
<evidence type="ECO:0000256" key="6">
    <source>
        <dbReference type="ARBA" id="ARBA00023136"/>
    </source>
</evidence>
<evidence type="ECO:0000256" key="8">
    <source>
        <dbReference type="SAM" id="MobiDB-lite"/>
    </source>
</evidence>
<keyword evidence="12" id="KW-1185">Reference proteome</keyword>
<feature type="domain" description="Wax synthase" evidence="10">
    <location>
        <begin position="205"/>
        <end position="292"/>
    </location>
</feature>
<dbReference type="PANTHER" id="PTHR31595">
    <property type="entry name" value="LONG-CHAIN-ALCOHOL O-FATTY-ACYLTRANSFERASE 3-RELATED"/>
    <property type="match status" value="1"/>
</dbReference>
<dbReference type="PIRSF" id="PIRSF037006">
    <property type="entry name" value="Wax_synthase"/>
    <property type="match status" value="1"/>
</dbReference>
<feature type="transmembrane region" description="Helical" evidence="9">
    <location>
        <begin position="254"/>
        <end position="277"/>
    </location>
</feature>
<dbReference type="InterPro" id="IPR032805">
    <property type="entry name" value="Wax_synthase_dom"/>
</dbReference>
<feature type="transmembrane region" description="Helical" evidence="9">
    <location>
        <begin position="59"/>
        <end position="79"/>
    </location>
</feature>
<keyword evidence="3" id="KW-0808">Transferase</keyword>
<comment type="subcellular location">
    <subcellularLocation>
        <location evidence="1">Membrane</location>
        <topology evidence="1">Multi-pass membrane protein</topology>
    </subcellularLocation>
</comment>
<dbReference type="OrthoDB" id="1077582at2759"/>